<dbReference type="Gene3D" id="3.30.1180.10">
    <property type="match status" value="1"/>
</dbReference>
<dbReference type="EMBL" id="SOBG01000005">
    <property type="protein sequence ID" value="TDT69729.1"/>
    <property type="molecule type" value="Genomic_DNA"/>
</dbReference>
<dbReference type="PROSITE" id="PS51480">
    <property type="entry name" value="DHAL"/>
    <property type="match status" value="1"/>
</dbReference>
<dbReference type="GO" id="GO:0006071">
    <property type="term" value="P:glycerol metabolic process"/>
    <property type="evidence" value="ECO:0007669"/>
    <property type="project" value="InterPro"/>
</dbReference>
<dbReference type="SMART" id="SM01120">
    <property type="entry name" value="Dak2"/>
    <property type="match status" value="1"/>
</dbReference>
<name>A0AA46DY37_9FUSO</name>
<dbReference type="Gene3D" id="3.40.50.10170">
    <property type="match status" value="1"/>
</dbReference>
<dbReference type="NCBIfam" id="TIGR03599">
    <property type="entry name" value="YloV"/>
    <property type="match status" value="1"/>
</dbReference>
<evidence type="ECO:0000259" key="2">
    <source>
        <dbReference type="PROSITE" id="PS51480"/>
    </source>
</evidence>
<dbReference type="GO" id="GO:0008289">
    <property type="term" value="F:lipid binding"/>
    <property type="evidence" value="ECO:0007669"/>
    <property type="project" value="UniProtKB-KW"/>
</dbReference>
<dbReference type="RefSeq" id="WP_134113142.1">
    <property type="nucleotide sequence ID" value="NZ_SOBG01000005.1"/>
</dbReference>
<accession>A0AA46DY37</accession>
<dbReference type="InterPro" id="IPR003797">
    <property type="entry name" value="DegV"/>
</dbReference>
<evidence type="ECO:0000313" key="4">
    <source>
        <dbReference type="Proteomes" id="UP000294678"/>
    </source>
</evidence>
<dbReference type="Proteomes" id="UP000294678">
    <property type="component" value="Unassembled WGS sequence"/>
</dbReference>
<dbReference type="SMART" id="SM01121">
    <property type="entry name" value="Dak1_2"/>
    <property type="match status" value="1"/>
</dbReference>
<dbReference type="Gene3D" id="1.25.40.340">
    <property type="match status" value="1"/>
</dbReference>
<keyword evidence="4" id="KW-1185">Reference proteome</keyword>
<dbReference type="Pfam" id="PF02645">
    <property type="entry name" value="DegV"/>
    <property type="match status" value="1"/>
</dbReference>
<dbReference type="NCBIfam" id="TIGR00762">
    <property type="entry name" value="DegV"/>
    <property type="match status" value="1"/>
</dbReference>
<dbReference type="PANTHER" id="PTHR33434">
    <property type="entry name" value="DEGV DOMAIN-CONTAINING PROTEIN DR_1986-RELATED"/>
    <property type="match status" value="1"/>
</dbReference>
<dbReference type="Pfam" id="PF13684">
    <property type="entry name" value="FakA-like_C"/>
    <property type="match status" value="1"/>
</dbReference>
<proteinExistence type="predicted"/>
<dbReference type="PANTHER" id="PTHR33434:SF2">
    <property type="entry name" value="FATTY ACID-BINDING PROTEIN TM_1468"/>
    <property type="match status" value="1"/>
</dbReference>
<sequence length="833" mass="93368">MEKLDIKVLTAIRLAKLFIAGSRWVSKYADVLNDLNVYPVPDGDTGTNMSMTLQAIENDLIKLNDEMTMEGLIETVSEAVLLGARGNSGTILSQILQGFLNAAIGKTELDIKDVVHAFDRAREYAYNSVTEPVEGTILTVIREIAEAAKTWPEDKDNFVDFLSFIKNVAYESTEKTIDMLPKLKEAGVVDAGAKGLFYLMEGFEKSITDEEMLKDLERIVSNQAKRKTKVGFVEEDLEYKYCTEYIIMAGEFDIEEYKERIAKLGNSMIVAKTSKKTKTHIHTNNPGQALEIAGEYGELTNIKIDNMAQQHRSLVVGENEKGFTVDQHILIENLNIINNKAFVAIADTIEMAQLFLKIGAAGVLLGGQSKNPSVSDIEEMISQIEAEEIIILPNNKNIISTANLVCERSKKNVILFETRTMLEGYYVLKNRKEDLKEIVANTHRNKSIEITIAVRDTKADGLTIKKGSYIALVDGKLKYTNERLEEIISDIYRENITKDTLRIFAVKGKHTTKEGNDMLLSPEIDIEVYEGQQENYNYYIYIENRDPNLPEIAIVTDSAGDITKDLIDQYNINLLPIIVNFGKESYKDFFELKSEEFWEKILNGEMSKTAHPSTAEMRDMYNKLFAKGYKKIISIHMSSKMSGLQQSAKLARTMTGREKDIQIVDSKAVTILQGHLVIEAAKRAKQGESFENIVSWLEIAREKSSVYFIVNDLKYLEKGGRIGKASAAIGGVLKLKPILKIDDGEVSSYGKVLGEIAALKKIERLIKEQLKNNSIIAYPIWGGATEEFENAEKIRVFLEKQAKVDCRGKINIGPVVGSHSGPIYGVVMFPKLS</sequence>
<dbReference type="InterPro" id="IPR050270">
    <property type="entry name" value="DegV_domain_contain"/>
</dbReference>
<comment type="caution">
    <text evidence="3">The sequence shown here is derived from an EMBL/GenBank/DDBJ whole genome shotgun (WGS) entry which is preliminary data.</text>
</comment>
<organism evidence="3 4">
    <name type="scientific">Hypnocyclicus thermotrophus</name>
    <dbReference type="NCBI Taxonomy" id="1627895"/>
    <lineage>
        <taxon>Bacteria</taxon>
        <taxon>Fusobacteriati</taxon>
        <taxon>Fusobacteriota</taxon>
        <taxon>Fusobacteriia</taxon>
        <taxon>Fusobacteriales</taxon>
        <taxon>Fusobacteriaceae</taxon>
        <taxon>Hypnocyclicus</taxon>
    </lineage>
</organism>
<feature type="domain" description="DhaL" evidence="2">
    <location>
        <begin position="12"/>
        <end position="205"/>
    </location>
</feature>
<dbReference type="AlphaFoldDB" id="A0AA46DY37"/>
<dbReference type="InterPro" id="IPR043168">
    <property type="entry name" value="DegV_C"/>
</dbReference>
<dbReference type="InterPro" id="IPR019986">
    <property type="entry name" value="YloV-like"/>
</dbReference>
<dbReference type="SUPFAM" id="SSF82549">
    <property type="entry name" value="DAK1/DegV-like"/>
    <property type="match status" value="1"/>
</dbReference>
<dbReference type="GO" id="GO:0004371">
    <property type="term" value="F:glycerone kinase activity"/>
    <property type="evidence" value="ECO:0007669"/>
    <property type="project" value="InterPro"/>
</dbReference>
<dbReference type="Pfam" id="PF21645">
    <property type="entry name" value="FakA-like_M"/>
    <property type="match status" value="1"/>
</dbReference>
<dbReference type="SUPFAM" id="SSF101473">
    <property type="entry name" value="DhaL-like"/>
    <property type="match status" value="1"/>
</dbReference>
<dbReference type="InterPro" id="IPR033470">
    <property type="entry name" value="FakA-like_C"/>
</dbReference>
<dbReference type="InterPro" id="IPR004007">
    <property type="entry name" value="DhaL_dom"/>
</dbReference>
<dbReference type="InterPro" id="IPR036117">
    <property type="entry name" value="DhaL_dom_sf"/>
</dbReference>
<reference evidence="3 4" key="1">
    <citation type="submission" date="2019-03" db="EMBL/GenBank/DDBJ databases">
        <title>Genomic Encyclopedia of Type Strains, Phase IV (KMG-IV): sequencing the most valuable type-strain genomes for metagenomic binning, comparative biology and taxonomic classification.</title>
        <authorList>
            <person name="Goeker M."/>
        </authorList>
    </citation>
    <scope>NUCLEOTIDE SEQUENCE [LARGE SCALE GENOMIC DNA]</scope>
    <source>
        <strain evidence="3 4">DSM 100055</strain>
    </source>
</reference>
<dbReference type="PROSITE" id="PS51482">
    <property type="entry name" value="DEGV"/>
    <property type="match status" value="1"/>
</dbReference>
<dbReference type="Pfam" id="PF02734">
    <property type="entry name" value="Dak2"/>
    <property type="match status" value="1"/>
</dbReference>
<gene>
    <name evidence="3" type="ORF">EV215_1258</name>
</gene>
<evidence type="ECO:0000313" key="3">
    <source>
        <dbReference type="EMBL" id="TDT69729.1"/>
    </source>
</evidence>
<dbReference type="InterPro" id="IPR048394">
    <property type="entry name" value="FakA-like_M"/>
</dbReference>
<evidence type="ECO:0000256" key="1">
    <source>
        <dbReference type="ARBA" id="ARBA00023121"/>
    </source>
</evidence>
<keyword evidence="1" id="KW-0446">Lipid-binding</keyword>
<protein>
    <recommendedName>
        <fullName evidence="2">DhaL domain-containing protein</fullName>
    </recommendedName>
</protein>